<reference evidence="3" key="1">
    <citation type="submission" date="2016-06" db="EMBL/GenBank/DDBJ databases">
        <title>Complete genome sequence of Actinoalloteichus fjordicus DSM 46855 (=ADI127-17), type strain of the new species Actinoalloteichus fjordicus.</title>
        <authorList>
            <person name="Ruckert C."/>
            <person name="Nouioui I."/>
            <person name="Willmese J."/>
            <person name="van Wezel G."/>
            <person name="Klenk H.-P."/>
            <person name="Kalinowski J."/>
            <person name="Zotchev S.B."/>
        </authorList>
    </citation>
    <scope>NUCLEOTIDE SEQUENCE [LARGE SCALE GENOMIC DNA]</scope>
    <source>
        <strain evidence="3">ADI127-7</strain>
    </source>
</reference>
<feature type="compositionally biased region" description="Basic and acidic residues" evidence="1">
    <location>
        <begin position="18"/>
        <end position="28"/>
    </location>
</feature>
<accession>A0AAC9LEA2</accession>
<evidence type="ECO:0000313" key="2">
    <source>
        <dbReference type="EMBL" id="APU14684.1"/>
    </source>
</evidence>
<feature type="compositionally biased region" description="Acidic residues" evidence="1">
    <location>
        <begin position="62"/>
        <end position="72"/>
    </location>
</feature>
<feature type="region of interest" description="Disordered" evidence="1">
    <location>
        <begin position="1"/>
        <end position="72"/>
    </location>
</feature>
<dbReference type="AlphaFoldDB" id="A0AAC9LEA2"/>
<name>A0AAC9LEA2_9PSEU</name>
<dbReference type="RefSeq" id="WP_075764455.1">
    <property type="nucleotide sequence ID" value="NZ_CP016076.1"/>
</dbReference>
<gene>
    <name evidence="2" type="ORF">UA74_13130</name>
</gene>
<sequence>MTGIEPSQPAGTEADLAEQEREVAERDVGGGVEAGEDLPPDAGAELPPEATEADVVEQREEVLDDEEDTEHG</sequence>
<dbReference type="KEGG" id="acad:UA74_13130"/>
<keyword evidence="3" id="KW-1185">Reference proteome</keyword>
<dbReference type="Proteomes" id="UP000185511">
    <property type="component" value="Chromosome"/>
</dbReference>
<proteinExistence type="predicted"/>
<dbReference type="EMBL" id="CP016076">
    <property type="protein sequence ID" value="APU14684.1"/>
    <property type="molecule type" value="Genomic_DNA"/>
</dbReference>
<organism evidence="2 3">
    <name type="scientific">Actinoalloteichus fjordicus</name>
    <dbReference type="NCBI Taxonomy" id="1612552"/>
    <lineage>
        <taxon>Bacteria</taxon>
        <taxon>Bacillati</taxon>
        <taxon>Actinomycetota</taxon>
        <taxon>Actinomycetes</taxon>
        <taxon>Pseudonocardiales</taxon>
        <taxon>Pseudonocardiaceae</taxon>
        <taxon>Actinoalloteichus</taxon>
    </lineage>
</organism>
<protein>
    <submittedName>
        <fullName evidence="2">Uncharacterized protein</fullName>
    </submittedName>
</protein>
<evidence type="ECO:0000256" key="1">
    <source>
        <dbReference type="SAM" id="MobiDB-lite"/>
    </source>
</evidence>
<evidence type="ECO:0000313" key="3">
    <source>
        <dbReference type="Proteomes" id="UP000185511"/>
    </source>
</evidence>